<dbReference type="InterPro" id="IPR040570">
    <property type="entry name" value="LAL_C2"/>
</dbReference>
<keyword evidence="2 4" id="KW-0547">Nucleotide-binding</keyword>
<dbReference type="Gene3D" id="3.30.470.20">
    <property type="entry name" value="ATP-grasp fold, B domain"/>
    <property type="match status" value="1"/>
</dbReference>
<dbReference type="PROSITE" id="PS50975">
    <property type="entry name" value="ATP_GRASP"/>
    <property type="match status" value="1"/>
</dbReference>
<name>A0ABD4TJ34_9EURY</name>
<dbReference type="GO" id="GO:0016874">
    <property type="term" value="F:ligase activity"/>
    <property type="evidence" value="ECO:0007669"/>
    <property type="project" value="UniProtKB-KW"/>
</dbReference>
<dbReference type="InterPro" id="IPR003806">
    <property type="entry name" value="ATP-grasp_PylC-type"/>
</dbReference>
<dbReference type="InterPro" id="IPR013815">
    <property type="entry name" value="ATP_grasp_subdomain_1"/>
</dbReference>
<dbReference type="SUPFAM" id="SSF56059">
    <property type="entry name" value="Glutathione synthetase ATP-binding domain-like"/>
    <property type="match status" value="1"/>
</dbReference>
<protein>
    <submittedName>
        <fullName evidence="6">ATP-grasp domain-containing protein</fullName>
    </submittedName>
</protein>
<dbReference type="PANTHER" id="PTHR43585:SF2">
    <property type="entry name" value="ATP-GRASP ENZYME FSQD"/>
    <property type="match status" value="1"/>
</dbReference>
<keyword evidence="1" id="KW-0436">Ligase</keyword>
<dbReference type="Gene3D" id="3.30.1490.20">
    <property type="entry name" value="ATP-grasp fold, A domain"/>
    <property type="match status" value="1"/>
</dbReference>
<keyword evidence="7" id="KW-1185">Reference proteome</keyword>
<sequence length="397" mass="43635">MQRQKALIHIGAGAMQTPAIKYAKHLGLYLAVTDKNKNAPGIQYSDRYEQIDGTDIDSLVNLAHTLSNDYELIGVYASSDFGLPAVAKISDIFDLPGVSEEVVSISLNKIKAKKVWKKFDLPVPIGDEVHSLDEMLTSVKQIGFPLILKPVDSCGSQGVRSASDQSELDQAYSETSSLARTIMIEQLVQGHHCDVNGLFIEGVFHPCGIFERFFSEPPLHYSLMGIQPSLLTELQESEVYAILESAARTLGIVEGPVKGDFIVTDHGPVILEVTPRFHGDVFTQWVTPNAVGVNPVEAWFAYLAKKPFTLTMKRGQHAGWRSLFPIQSGQLKGVEGIEESLKVQGVTNILISKKIGDMLKDPKDNTALCGFIWAKATNREELVNILDEASAKIKFIV</sequence>
<dbReference type="PANTHER" id="PTHR43585">
    <property type="entry name" value="FUMIPYRROLE BIOSYNTHESIS PROTEIN C"/>
    <property type="match status" value="1"/>
</dbReference>
<dbReference type="GO" id="GO:0005524">
    <property type="term" value="F:ATP binding"/>
    <property type="evidence" value="ECO:0007669"/>
    <property type="project" value="UniProtKB-UniRule"/>
</dbReference>
<comment type="caution">
    <text evidence="6">The sequence shown here is derived from an EMBL/GenBank/DDBJ whole genome shotgun (WGS) entry which is preliminary data.</text>
</comment>
<dbReference type="AlphaFoldDB" id="A0ABD4TJ34"/>
<reference evidence="6 7" key="1">
    <citation type="submission" date="2019-08" db="EMBL/GenBank/DDBJ databases">
        <authorList>
            <person name="Chen S.-C."/>
            <person name="Lai M.-C."/>
            <person name="You Y.-T."/>
        </authorList>
    </citation>
    <scope>NUCLEOTIDE SEQUENCE [LARGE SCALE GENOMIC DNA]</scope>
    <source>
        <strain evidence="6 7">P2F9704a</strain>
    </source>
</reference>
<evidence type="ECO:0000259" key="5">
    <source>
        <dbReference type="PROSITE" id="PS50975"/>
    </source>
</evidence>
<evidence type="ECO:0000256" key="1">
    <source>
        <dbReference type="ARBA" id="ARBA00022598"/>
    </source>
</evidence>
<dbReference type="Pfam" id="PF02655">
    <property type="entry name" value="ATP-grasp_3"/>
    <property type="match status" value="1"/>
</dbReference>
<feature type="domain" description="ATP-grasp" evidence="5">
    <location>
        <begin position="113"/>
        <end position="304"/>
    </location>
</feature>
<dbReference type="Gene3D" id="3.40.50.20">
    <property type="match status" value="1"/>
</dbReference>
<dbReference type="InterPro" id="IPR011761">
    <property type="entry name" value="ATP-grasp"/>
</dbReference>
<dbReference type="Proteomes" id="UP001524383">
    <property type="component" value="Unassembled WGS sequence"/>
</dbReference>
<evidence type="ECO:0000256" key="3">
    <source>
        <dbReference type="ARBA" id="ARBA00022840"/>
    </source>
</evidence>
<dbReference type="EMBL" id="VOTZ01000006">
    <property type="protein sequence ID" value="MCQ1538194.1"/>
    <property type="molecule type" value="Genomic_DNA"/>
</dbReference>
<dbReference type="InterPro" id="IPR052032">
    <property type="entry name" value="ATP-dep_AA_Ligase"/>
</dbReference>
<dbReference type="RefSeq" id="WP_255332140.1">
    <property type="nucleotide sequence ID" value="NZ_VOTZ01000006.1"/>
</dbReference>
<keyword evidence="3 4" id="KW-0067">ATP-binding</keyword>
<proteinExistence type="predicted"/>
<accession>A0ABD4TJ34</accession>
<evidence type="ECO:0000313" key="6">
    <source>
        <dbReference type="EMBL" id="MCQ1538194.1"/>
    </source>
</evidence>
<organism evidence="6 7">
    <name type="scientific">Methanocalculus taiwanensis</name>
    <dbReference type="NCBI Taxonomy" id="106207"/>
    <lineage>
        <taxon>Archaea</taxon>
        <taxon>Methanobacteriati</taxon>
        <taxon>Methanobacteriota</taxon>
        <taxon>Stenosarchaea group</taxon>
        <taxon>Methanomicrobia</taxon>
        <taxon>Methanomicrobiales</taxon>
        <taxon>Methanocalculaceae</taxon>
        <taxon>Methanocalculus</taxon>
    </lineage>
</organism>
<evidence type="ECO:0000313" key="7">
    <source>
        <dbReference type="Proteomes" id="UP001524383"/>
    </source>
</evidence>
<evidence type="ECO:0000256" key="2">
    <source>
        <dbReference type="ARBA" id="ARBA00022741"/>
    </source>
</evidence>
<evidence type="ECO:0000256" key="4">
    <source>
        <dbReference type="PROSITE-ProRule" id="PRU00409"/>
    </source>
</evidence>
<dbReference type="Pfam" id="PF18603">
    <property type="entry name" value="LAL_C2"/>
    <property type="match status" value="1"/>
</dbReference>
<gene>
    <name evidence="6" type="ORF">FTO68_04200</name>
</gene>